<accession>A0A9D7XHK6</accession>
<keyword evidence="5 9" id="KW-0472">Membrane</keyword>
<dbReference type="CDD" id="cd06225">
    <property type="entry name" value="HAMP"/>
    <property type="match status" value="1"/>
</dbReference>
<dbReference type="Gene3D" id="1.10.287.950">
    <property type="entry name" value="Methyl-accepting chemotaxis protein"/>
    <property type="match status" value="1"/>
</dbReference>
<evidence type="ECO:0000256" key="1">
    <source>
        <dbReference type="ARBA" id="ARBA00004651"/>
    </source>
</evidence>
<dbReference type="InterPro" id="IPR003660">
    <property type="entry name" value="HAMP_dom"/>
</dbReference>
<evidence type="ECO:0000256" key="2">
    <source>
        <dbReference type="ARBA" id="ARBA00022475"/>
    </source>
</evidence>
<dbReference type="PANTHER" id="PTHR32089">
    <property type="entry name" value="METHYL-ACCEPTING CHEMOTAXIS PROTEIN MCPB"/>
    <property type="match status" value="1"/>
</dbReference>
<evidence type="ECO:0000256" key="7">
    <source>
        <dbReference type="ARBA" id="ARBA00029447"/>
    </source>
</evidence>
<evidence type="ECO:0000259" key="10">
    <source>
        <dbReference type="PROSITE" id="PS50111"/>
    </source>
</evidence>
<evidence type="ECO:0000256" key="5">
    <source>
        <dbReference type="ARBA" id="ARBA00023136"/>
    </source>
</evidence>
<feature type="domain" description="Methyl-accepting transducer" evidence="10">
    <location>
        <begin position="265"/>
        <end position="508"/>
    </location>
</feature>
<dbReference type="Pfam" id="PF00015">
    <property type="entry name" value="MCPsignal"/>
    <property type="match status" value="1"/>
</dbReference>
<dbReference type="SMART" id="SM01049">
    <property type="entry name" value="Cache_2"/>
    <property type="match status" value="1"/>
</dbReference>
<comment type="similarity">
    <text evidence="7">Belongs to the methyl-accepting chemotaxis (MCP) protein family.</text>
</comment>
<dbReference type="PROSITE" id="PS50885">
    <property type="entry name" value="HAMP"/>
    <property type="match status" value="1"/>
</dbReference>
<evidence type="ECO:0000259" key="11">
    <source>
        <dbReference type="PROSITE" id="PS50885"/>
    </source>
</evidence>
<evidence type="ECO:0000313" key="13">
    <source>
        <dbReference type="Proteomes" id="UP000886657"/>
    </source>
</evidence>
<dbReference type="PROSITE" id="PS50111">
    <property type="entry name" value="CHEMOTAXIS_TRANSDUC_2"/>
    <property type="match status" value="1"/>
</dbReference>
<evidence type="ECO:0000256" key="3">
    <source>
        <dbReference type="ARBA" id="ARBA00022692"/>
    </source>
</evidence>
<feature type="domain" description="HAMP" evidence="11">
    <location>
        <begin position="218"/>
        <end position="267"/>
    </location>
</feature>
<dbReference type="InterPro" id="IPR004089">
    <property type="entry name" value="MCPsignal_dom"/>
</dbReference>
<dbReference type="Pfam" id="PF00672">
    <property type="entry name" value="HAMP"/>
    <property type="match status" value="1"/>
</dbReference>
<evidence type="ECO:0000256" key="4">
    <source>
        <dbReference type="ARBA" id="ARBA00022989"/>
    </source>
</evidence>
<sequence length="530" mass="57068">MASMLTRLTPNSLAGKILLVALAPLAIVFLASWLVLVPAVEDAFLKSRKDEIRNLSETAMGILASQEALAKAGTISREEAQKRAVEQIKSIRFAGGNYFYVFTSEPRIVTVPIRPEMEGKKVDDFADKQGTRIYVELAKLGRQPEGGYMRLWFGKPGVEGVFPKLNYVKFYEPWGWNIGTGVYIDDLQAQIRVYTWSILGGLLALSALLFFVVRSMAHRMTRPLAALVEGLRTSDLTREIRIEANDEIGEAAKAFNAYNSDLRARVLEISGFASRVASGSTELSASSDEMTRAVDDIAKVSEDLKQAGDRVAQAMAGLSRESGLVVQHSEEGGREGSAAVAETLRSGQAGEAAVQGMGEIQGATAQIVQAVRVIQEIARQTNLLSLNAAIEAAKAGSMGKGFAVVAEEVRKLAERSRTSAKEIEELIQRAQEAVSGGVNSVQATMQSLEAIRERIQQVASRVSQIGTFARGQAGTSAEVTRMMDQTSQGLAQNATATHELAATVKEIAKTSEDLAQVAEGLRALAGSFKL</sequence>
<dbReference type="PRINTS" id="PR00260">
    <property type="entry name" value="CHEMTRNSDUCR"/>
</dbReference>
<organism evidence="12 13">
    <name type="scientific">Candidatus Geothrix skivensis</name>
    <dbReference type="NCBI Taxonomy" id="2954439"/>
    <lineage>
        <taxon>Bacteria</taxon>
        <taxon>Pseudomonadati</taxon>
        <taxon>Acidobacteriota</taxon>
        <taxon>Holophagae</taxon>
        <taxon>Holophagales</taxon>
        <taxon>Holophagaceae</taxon>
        <taxon>Geothrix</taxon>
    </lineage>
</organism>
<dbReference type="InterPro" id="IPR033480">
    <property type="entry name" value="sCache_2"/>
</dbReference>
<dbReference type="AlphaFoldDB" id="A0A9D7XHK6"/>
<dbReference type="SUPFAM" id="SSF58104">
    <property type="entry name" value="Methyl-accepting chemotaxis protein (MCP) signaling domain"/>
    <property type="match status" value="1"/>
</dbReference>
<dbReference type="Pfam" id="PF17200">
    <property type="entry name" value="sCache_2"/>
    <property type="match status" value="1"/>
</dbReference>
<dbReference type="SMART" id="SM00283">
    <property type="entry name" value="MA"/>
    <property type="match status" value="1"/>
</dbReference>
<evidence type="ECO:0000256" key="6">
    <source>
        <dbReference type="ARBA" id="ARBA00023224"/>
    </source>
</evidence>
<gene>
    <name evidence="12" type="ORF">IPP58_04705</name>
</gene>
<reference evidence="12" key="1">
    <citation type="submission" date="2020-10" db="EMBL/GenBank/DDBJ databases">
        <title>Connecting structure to function with the recovery of over 1000 high-quality activated sludge metagenome-assembled genomes encoding full-length rRNA genes using long-read sequencing.</title>
        <authorList>
            <person name="Singleton C.M."/>
            <person name="Petriglieri F."/>
            <person name="Kristensen J.M."/>
            <person name="Kirkegaard R.H."/>
            <person name="Michaelsen T.Y."/>
            <person name="Andersen M.H."/>
            <person name="Karst S.M."/>
            <person name="Dueholm M.S."/>
            <person name="Nielsen P.H."/>
            <person name="Albertsen M."/>
        </authorList>
    </citation>
    <scope>NUCLEOTIDE SEQUENCE</scope>
    <source>
        <strain evidence="12">Skiv_18-Q3-R9-52_MAXAC.067</strain>
    </source>
</reference>
<keyword evidence="6 8" id="KW-0807">Transducer</keyword>
<dbReference type="EMBL" id="JADKIO010000005">
    <property type="protein sequence ID" value="MBK9795783.1"/>
    <property type="molecule type" value="Genomic_DNA"/>
</dbReference>
<evidence type="ECO:0000256" key="8">
    <source>
        <dbReference type="PROSITE-ProRule" id="PRU00284"/>
    </source>
</evidence>
<dbReference type="InterPro" id="IPR004090">
    <property type="entry name" value="Chemotax_Me-accpt_rcpt"/>
</dbReference>
<protein>
    <submittedName>
        <fullName evidence="12">Cache domain-containing protein</fullName>
    </submittedName>
</protein>
<dbReference type="GO" id="GO:0004888">
    <property type="term" value="F:transmembrane signaling receptor activity"/>
    <property type="evidence" value="ECO:0007669"/>
    <property type="project" value="InterPro"/>
</dbReference>
<keyword evidence="3 9" id="KW-0812">Transmembrane</keyword>
<feature type="transmembrane region" description="Helical" evidence="9">
    <location>
        <begin position="193"/>
        <end position="213"/>
    </location>
</feature>
<proteinExistence type="inferred from homology"/>
<keyword evidence="2" id="KW-1003">Cell membrane</keyword>
<evidence type="ECO:0000313" key="12">
    <source>
        <dbReference type="EMBL" id="MBK9795783.1"/>
    </source>
</evidence>
<keyword evidence="4 9" id="KW-1133">Transmembrane helix</keyword>
<dbReference type="Gene3D" id="3.30.450.20">
    <property type="entry name" value="PAS domain"/>
    <property type="match status" value="1"/>
</dbReference>
<comment type="caution">
    <text evidence="12">The sequence shown here is derived from an EMBL/GenBank/DDBJ whole genome shotgun (WGS) entry which is preliminary data.</text>
</comment>
<comment type="subcellular location">
    <subcellularLocation>
        <location evidence="1">Cell membrane</location>
        <topology evidence="1">Multi-pass membrane protein</topology>
    </subcellularLocation>
</comment>
<name>A0A9D7XHK6_9BACT</name>
<dbReference type="Proteomes" id="UP000886657">
    <property type="component" value="Unassembled WGS sequence"/>
</dbReference>
<evidence type="ECO:0000256" key="9">
    <source>
        <dbReference type="SAM" id="Phobius"/>
    </source>
</evidence>
<dbReference type="GO" id="GO:0005886">
    <property type="term" value="C:plasma membrane"/>
    <property type="evidence" value="ECO:0007669"/>
    <property type="project" value="UniProtKB-SubCell"/>
</dbReference>
<dbReference type="GO" id="GO:0006935">
    <property type="term" value="P:chemotaxis"/>
    <property type="evidence" value="ECO:0007669"/>
    <property type="project" value="InterPro"/>
</dbReference>
<dbReference type="GO" id="GO:0007165">
    <property type="term" value="P:signal transduction"/>
    <property type="evidence" value="ECO:0007669"/>
    <property type="project" value="UniProtKB-KW"/>
</dbReference>
<dbReference type="PANTHER" id="PTHR32089:SF112">
    <property type="entry name" value="LYSOZYME-LIKE PROTEIN-RELATED"/>
    <property type="match status" value="1"/>
</dbReference>